<dbReference type="EMBL" id="AJJQ01000024">
    <property type="protein sequence ID" value="EID51343.1"/>
    <property type="molecule type" value="Genomic_DNA"/>
</dbReference>
<proteinExistence type="predicted"/>
<gene>
    <name evidence="2" type="ORF">HMPREF1324_1193</name>
</gene>
<reference evidence="2" key="1">
    <citation type="submission" date="2012-03" db="EMBL/GenBank/DDBJ databases">
        <authorList>
            <person name="Durkin A.S."/>
            <person name="McCorrison J."/>
            <person name="Torralba M."/>
            <person name="Gillis M."/>
            <person name="Methe B."/>
            <person name="Sutton G."/>
            <person name="Nelson K.E."/>
        </authorList>
    </citation>
    <scope>NUCLEOTIDE SEQUENCE [LARGE SCALE GENOMIC DNA]</scope>
    <source>
        <strain evidence="2">F0474</strain>
    </source>
</reference>
<dbReference type="Pfam" id="PF20447">
    <property type="entry name" value="DUF6704"/>
    <property type="match status" value="1"/>
</dbReference>
<keyword evidence="3" id="KW-1185">Reference proteome</keyword>
<evidence type="ECO:0000313" key="2">
    <source>
        <dbReference type="EMBL" id="EID51343.1"/>
    </source>
</evidence>
<comment type="caution">
    <text evidence="2">The sequence shown here is derived from an EMBL/GenBank/DDBJ whole genome shotgun (WGS) entry which is preliminary data.</text>
</comment>
<dbReference type="AlphaFoldDB" id="I0UTZ0"/>
<dbReference type="OrthoDB" id="3872677at2"/>
<evidence type="ECO:0000313" key="3">
    <source>
        <dbReference type="Proteomes" id="UP000004863"/>
    </source>
</evidence>
<keyword evidence="1" id="KW-0812">Transmembrane</keyword>
<keyword evidence="1" id="KW-1133">Transmembrane helix</keyword>
<dbReference type="InterPro" id="IPR046550">
    <property type="entry name" value="DUF6704"/>
</dbReference>
<feature type="transmembrane region" description="Helical" evidence="1">
    <location>
        <begin position="47"/>
        <end position="66"/>
    </location>
</feature>
<sequence>MAEEKIVIVPERPYANHGNTVAAWVTVAIMTVGVLVGSIAYDLGSQPVVFVGAGIIVIGLLVGFFLKQAGYGQGGAKTKNTARH</sequence>
<dbReference type="Proteomes" id="UP000004863">
    <property type="component" value="Unassembled WGS sequence"/>
</dbReference>
<feature type="transmembrane region" description="Helical" evidence="1">
    <location>
        <begin position="21"/>
        <end position="41"/>
    </location>
</feature>
<organism evidence="2 3">
    <name type="scientific">Rothia aeria F0474</name>
    <dbReference type="NCBI Taxonomy" id="1125724"/>
    <lineage>
        <taxon>Bacteria</taxon>
        <taxon>Bacillati</taxon>
        <taxon>Actinomycetota</taxon>
        <taxon>Actinomycetes</taxon>
        <taxon>Micrococcales</taxon>
        <taxon>Micrococcaceae</taxon>
        <taxon>Rothia</taxon>
    </lineage>
</organism>
<protein>
    <submittedName>
        <fullName evidence="2">Uncharacterized protein</fullName>
    </submittedName>
</protein>
<dbReference type="NCBIfam" id="NF041681">
    <property type="entry name" value="HGxxPAAW"/>
    <property type="match status" value="1"/>
</dbReference>
<evidence type="ECO:0000256" key="1">
    <source>
        <dbReference type="SAM" id="Phobius"/>
    </source>
</evidence>
<name>I0UTZ0_9MICC</name>
<accession>I0UTZ0</accession>
<dbReference type="PATRIC" id="fig|1125724.3.peg.936"/>
<dbReference type="RefSeq" id="WP_006887934.1">
    <property type="nucleotide sequence ID" value="NZ_AJJQ01000024.1"/>
</dbReference>
<keyword evidence="1" id="KW-0472">Membrane</keyword>